<evidence type="ECO:0000313" key="2">
    <source>
        <dbReference type="EMBL" id="MDW9255461.1"/>
    </source>
</evidence>
<accession>A0AAW9D3I9</accession>
<feature type="compositionally biased region" description="Gly residues" evidence="1">
    <location>
        <begin position="135"/>
        <end position="145"/>
    </location>
</feature>
<evidence type="ECO:0000313" key="3">
    <source>
        <dbReference type="Proteomes" id="UP001272137"/>
    </source>
</evidence>
<protein>
    <submittedName>
        <fullName evidence="2">Uncharacterized protein</fullName>
    </submittedName>
</protein>
<reference evidence="2" key="1">
    <citation type="submission" date="2018-08" db="EMBL/GenBank/DDBJ databases">
        <title>Identification of Burkholderia cepacia strains that express a Burkholderia pseudomallei-like capsular polysaccharide.</title>
        <authorList>
            <person name="Burtnick M.N."/>
            <person name="Vongsouvath M."/>
            <person name="Newton P."/>
            <person name="Wuthiekanun V."/>
            <person name="Limmathurotsakul D."/>
            <person name="Brett P.J."/>
            <person name="Chantratita N."/>
            <person name="Dance D.A."/>
        </authorList>
    </citation>
    <scope>NUCLEOTIDE SEQUENCE</scope>
    <source>
        <strain evidence="2">SBXCC001</strain>
    </source>
</reference>
<proteinExistence type="predicted"/>
<dbReference type="EMBL" id="QXCT01000002">
    <property type="protein sequence ID" value="MDW9255461.1"/>
    <property type="molecule type" value="Genomic_DNA"/>
</dbReference>
<feature type="region of interest" description="Disordered" evidence="1">
    <location>
        <begin position="101"/>
        <end position="151"/>
    </location>
</feature>
<feature type="region of interest" description="Disordered" evidence="1">
    <location>
        <begin position="1"/>
        <end position="42"/>
    </location>
</feature>
<name>A0AAW9D3I9_BURTH</name>
<feature type="compositionally biased region" description="Low complexity" evidence="1">
    <location>
        <begin position="118"/>
        <end position="134"/>
    </location>
</feature>
<dbReference type="AlphaFoldDB" id="A0AAW9D3I9"/>
<evidence type="ECO:0000256" key="1">
    <source>
        <dbReference type="SAM" id="MobiDB-lite"/>
    </source>
</evidence>
<comment type="caution">
    <text evidence="2">The sequence shown here is derived from an EMBL/GenBank/DDBJ whole genome shotgun (WGS) entry which is preliminary data.</text>
</comment>
<dbReference type="Proteomes" id="UP001272137">
    <property type="component" value="Unassembled WGS sequence"/>
</dbReference>
<sequence length="151" mass="15790">MDRDRRRRHGRAAGRARRLPFDHRAAGWPPASRPPVTRRPAAAASRGHVACCAADSFAAGDAMRPEFSRSVAWGGLSPPDDDGRIGGDDGVPLEAERIEYRIELGGPRDGTRDRRRATGGVQPAPMAPFGSSGAAPGGASGGGRSIGRIVT</sequence>
<gene>
    <name evidence="2" type="ORF">C7S16_2362</name>
</gene>
<feature type="compositionally biased region" description="Basic residues" evidence="1">
    <location>
        <begin position="1"/>
        <end position="18"/>
    </location>
</feature>
<organism evidence="2 3">
    <name type="scientific">Burkholderia thailandensis</name>
    <dbReference type="NCBI Taxonomy" id="57975"/>
    <lineage>
        <taxon>Bacteria</taxon>
        <taxon>Pseudomonadati</taxon>
        <taxon>Pseudomonadota</taxon>
        <taxon>Betaproteobacteria</taxon>
        <taxon>Burkholderiales</taxon>
        <taxon>Burkholderiaceae</taxon>
        <taxon>Burkholderia</taxon>
        <taxon>pseudomallei group</taxon>
    </lineage>
</organism>